<gene>
    <name evidence="8" type="ORF">O181_059074</name>
</gene>
<dbReference type="Pfam" id="PF09696">
    <property type="entry name" value="Ctf8"/>
    <property type="match status" value="1"/>
</dbReference>
<evidence type="ECO:0000256" key="4">
    <source>
        <dbReference type="ARBA" id="ARBA00023242"/>
    </source>
</evidence>
<dbReference type="GO" id="GO:0031390">
    <property type="term" value="C:Ctf18 RFC-like complex"/>
    <property type="evidence" value="ECO:0007669"/>
    <property type="project" value="InterPro"/>
</dbReference>
<dbReference type="GO" id="GO:0007064">
    <property type="term" value="P:mitotic sister chromatid cohesion"/>
    <property type="evidence" value="ECO:0007669"/>
    <property type="project" value="InterPro"/>
</dbReference>
<dbReference type="AlphaFoldDB" id="A0A9Q3EDL5"/>
<dbReference type="OrthoDB" id="121932at2759"/>
<dbReference type="Proteomes" id="UP000765509">
    <property type="component" value="Unassembled WGS sequence"/>
</dbReference>
<dbReference type="GO" id="GO:0003677">
    <property type="term" value="F:DNA binding"/>
    <property type="evidence" value="ECO:0007669"/>
    <property type="project" value="UniProtKB-KW"/>
</dbReference>
<dbReference type="PANTHER" id="PTHR28605">
    <property type="entry name" value="CTF8, CHROMOSOME TRANSMISSION FIDELITY FACTOR 8 HOMOLOG (S. CEREVISIAE)"/>
    <property type="match status" value="1"/>
</dbReference>
<name>A0A9Q3EDL5_9BASI</name>
<evidence type="ECO:0000256" key="3">
    <source>
        <dbReference type="ARBA" id="ARBA00023125"/>
    </source>
</evidence>
<dbReference type="PANTHER" id="PTHR28605:SF1">
    <property type="entry name" value="CHROMOSOME TRANSMISSION FIDELITY FACTOR 8"/>
    <property type="match status" value="1"/>
</dbReference>
<keyword evidence="2" id="KW-0235">DNA replication</keyword>
<reference evidence="8" key="1">
    <citation type="submission" date="2021-03" db="EMBL/GenBank/DDBJ databases">
        <title>Draft genome sequence of rust myrtle Austropuccinia psidii MF-1, a brazilian biotype.</title>
        <authorList>
            <person name="Quecine M.C."/>
            <person name="Pachon D.M.R."/>
            <person name="Bonatelli M.L."/>
            <person name="Correr F.H."/>
            <person name="Franceschini L.M."/>
            <person name="Leite T.F."/>
            <person name="Margarido G.R.A."/>
            <person name="Almeida C.A."/>
            <person name="Ferrarezi J.A."/>
            <person name="Labate C.A."/>
        </authorList>
    </citation>
    <scope>NUCLEOTIDE SEQUENCE</scope>
    <source>
        <strain evidence="8">MF-1</strain>
    </source>
</reference>
<evidence type="ECO:0000256" key="1">
    <source>
        <dbReference type="ARBA" id="ARBA00004123"/>
    </source>
</evidence>
<keyword evidence="3" id="KW-0238">DNA-binding</keyword>
<comment type="subcellular location">
    <subcellularLocation>
        <location evidence="1">Nucleus</location>
    </subcellularLocation>
</comment>
<keyword evidence="4" id="KW-0539">Nucleus</keyword>
<sequence>MSQKKKRSKKCLLTTNSTTKQSPPPKIHAACFQPAECAARKRRNSSKTDHDQFDRYTFLVISIRHTLRTAQMRVPISIKPIHSTCSENQIKSDELNQAESIIIELQGTLEFSNLKDSDDTQRIMIDRFGNQNLNLNGIEIGKLDLLNTAKPILKIGNHELEGKIFNLNKPLMILRKQSRLIRKLKKPDEANQKTKDHSHQILDIVDVINRKIVFSSRPQPVIE</sequence>
<evidence type="ECO:0000313" key="9">
    <source>
        <dbReference type="Proteomes" id="UP000765509"/>
    </source>
</evidence>
<feature type="region of interest" description="Disordered" evidence="7">
    <location>
        <begin position="1"/>
        <end position="27"/>
    </location>
</feature>
<evidence type="ECO:0000256" key="2">
    <source>
        <dbReference type="ARBA" id="ARBA00022705"/>
    </source>
</evidence>
<organism evidence="8 9">
    <name type="scientific">Austropuccinia psidii MF-1</name>
    <dbReference type="NCBI Taxonomy" id="1389203"/>
    <lineage>
        <taxon>Eukaryota</taxon>
        <taxon>Fungi</taxon>
        <taxon>Dikarya</taxon>
        <taxon>Basidiomycota</taxon>
        <taxon>Pucciniomycotina</taxon>
        <taxon>Pucciniomycetes</taxon>
        <taxon>Pucciniales</taxon>
        <taxon>Sphaerophragmiaceae</taxon>
        <taxon>Austropuccinia</taxon>
    </lineage>
</organism>
<feature type="compositionally biased region" description="Basic residues" evidence="7">
    <location>
        <begin position="1"/>
        <end position="10"/>
    </location>
</feature>
<protein>
    <submittedName>
        <fullName evidence="8">Uncharacterized protein</fullName>
    </submittedName>
</protein>
<evidence type="ECO:0000256" key="5">
    <source>
        <dbReference type="ARBA" id="ARBA00023306"/>
    </source>
</evidence>
<comment type="similarity">
    <text evidence="6">Belongs to the CTF8 family.</text>
</comment>
<comment type="caution">
    <text evidence="8">The sequence shown here is derived from an EMBL/GenBank/DDBJ whole genome shotgun (WGS) entry which is preliminary data.</text>
</comment>
<accession>A0A9Q3EDL5</accession>
<evidence type="ECO:0000256" key="7">
    <source>
        <dbReference type="SAM" id="MobiDB-lite"/>
    </source>
</evidence>
<dbReference type="GO" id="GO:0006260">
    <property type="term" value="P:DNA replication"/>
    <property type="evidence" value="ECO:0007669"/>
    <property type="project" value="UniProtKB-KW"/>
</dbReference>
<evidence type="ECO:0000256" key="6">
    <source>
        <dbReference type="ARBA" id="ARBA00038447"/>
    </source>
</evidence>
<dbReference type="InterPro" id="IPR018607">
    <property type="entry name" value="Ctf8"/>
</dbReference>
<proteinExistence type="inferred from homology"/>
<evidence type="ECO:0000313" key="8">
    <source>
        <dbReference type="EMBL" id="MBW0519359.1"/>
    </source>
</evidence>
<keyword evidence="9" id="KW-1185">Reference proteome</keyword>
<keyword evidence="5" id="KW-0131">Cell cycle</keyword>
<dbReference type="EMBL" id="AVOT02027351">
    <property type="protein sequence ID" value="MBW0519359.1"/>
    <property type="molecule type" value="Genomic_DNA"/>
</dbReference>